<dbReference type="Proteomes" id="UP000280685">
    <property type="component" value="Chromosome 1"/>
</dbReference>
<name>A0ABY6RUW8_PODCO</name>
<dbReference type="EMBL" id="LR026964">
    <property type="protein sequence ID" value="VBB72078.1"/>
    <property type="molecule type" value="Genomic_DNA"/>
</dbReference>
<evidence type="ECO:0000313" key="2">
    <source>
        <dbReference type="EMBL" id="VBB72078.1"/>
    </source>
</evidence>
<reference evidence="2" key="1">
    <citation type="submission" date="2018-02" db="EMBL/GenBank/DDBJ databases">
        <authorList>
            <person name="Silar P."/>
        </authorList>
    </citation>
    <scope>NUCLEOTIDE SEQUENCE [LARGE SCALE GENOMIC DNA]</scope>
    <source>
        <strain evidence="2">T</strain>
    </source>
</reference>
<proteinExistence type="predicted"/>
<protein>
    <submittedName>
        <fullName evidence="2">Uncharacterized protein</fullName>
    </submittedName>
</protein>
<feature type="transmembrane region" description="Helical" evidence="1">
    <location>
        <begin position="109"/>
        <end position="131"/>
    </location>
</feature>
<keyword evidence="1" id="KW-0812">Transmembrane</keyword>
<organism evidence="2 3">
    <name type="scientific">Podospora comata</name>
    <dbReference type="NCBI Taxonomy" id="48703"/>
    <lineage>
        <taxon>Eukaryota</taxon>
        <taxon>Fungi</taxon>
        <taxon>Dikarya</taxon>
        <taxon>Ascomycota</taxon>
        <taxon>Pezizomycotina</taxon>
        <taxon>Sordariomycetes</taxon>
        <taxon>Sordariomycetidae</taxon>
        <taxon>Sordariales</taxon>
        <taxon>Podosporaceae</taxon>
        <taxon>Podospora</taxon>
    </lineage>
</organism>
<evidence type="ECO:0000313" key="3">
    <source>
        <dbReference type="Proteomes" id="UP000280685"/>
    </source>
</evidence>
<keyword evidence="1" id="KW-1133">Transmembrane helix</keyword>
<accession>A0ABY6RUW8</accession>
<keyword evidence="3" id="KW-1185">Reference proteome</keyword>
<evidence type="ECO:0000256" key="1">
    <source>
        <dbReference type="SAM" id="Phobius"/>
    </source>
</evidence>
<keyword evidence="1" id="KW-0472">Membrane</keyword>
<gene>
    <name evidence="2" type="ORF">PODCO_106655</name>
</gene>
<sequence length="132" mass="14541">MLWKRAAGALKPLAVKMVVPQPGAAPPGLQLAALKSFDCVFFLFPSHLLTVRRLCSFGTPRQVIATLLVREPCHLACVEGAAIEGNADCFYHNFQGDARYRRCRSLHQYSHSISSHLASVLICAVCLVSVFW</sequence>